<evidence type="ECO:0000313" key="3">
    <source>
        <dbReference type="EMBL" id="KAK2742086.1"/>
    </source>
</evidence>
<keyword evidence="2" id="KW-0812">Transmembrane</keyword>
<gene>
    <name evidence="3" type="ORF">CKAH01_01513</name>
</gene>
<proteinExistence type="predicted"/>
<keyword evidence="1" id="KW-0677">Repeat</keyword>
<name>A0AAE0D2N7_COLKA</name>
<evidence type="ECO:0000256" key="1">
    <source>
        <dbReference type="ARBA" id="ARBA00022737"/>
    </source>
</evidence>
<dbReference type="PANTHER" id="PTHR47435">
    <property type="entry name" value="KELCH REPEAT PROTEIN (AFU_ORTHOLOGUE AFUA_5G12780)"/>
    <property type="match status" value="1"/>
</dbReference>
<dbReference type="InterPro" id="IPR011043">
    <property type="entry name" value="Gal_Oxase/kelch_b-propeller"/>
</dbReference>
<feature type="transmembrane region" description="Helical" evidence="2">
    <location>
        <begin position="332"/>
        <end position="355"/>
    </location>
</feature>
<dbReference type="PANTHER" id="PTHR47435:SF4">
    <property type="entry name" value="KELCH REPEAT PROTEIN (AFU_ORTHOLOGUE AFUA_5G12780)"/>
    <property type="match status" value="1"/>
</dbReference>
<evidence type="ECO:0000256" key="2">
    <source>
        <dbReference type="SAM" id="Phobius"/>
    </source>
</evidence>
<keyword evidence="2" id="KW-1133">Transmembrane helix</keyword>
<dbReference type="SUPFAM" id="SSF50965">
    <property type="entry name" value="Galactose oxidase, central domain"/>
    <property type="match status" value="2"/>
</dbReference>
<dbReference type="EMBL" id="VYYT01000333">
    <property type="protein sequence ID" value="KAK2742086.1"/>
    <property type="molecule type" value="Genomic_DNA"/>
</dbReference>
<sequence length="709" mass="78439">MNSIPKDSQQLDIQSIWLGPSGNEFYTWAGEKFYNDTLPDKEIWRFTADGSGGGKWAKSPPSNLNTFQDLLRPSYGAFTQSKDTGYYLGGIVTRRSDSYISDRNVSIPTPGLVSYNMTSGEIKNTTSEFGKYGTFKAGSSQFLPFGDAGVLLFLGGQEAPMTSREGDWDEIDFNQVTLFDIKGQKWYTQGTTGFIPAARRHFCTTGVSGQNNTFEIFIYGGWDSRQGVSSDVYVLSVPGFRFFKASGWAEPDPWPYGLGVFDMTEMLWKDGYSAGDAAYESPEIVKKWYEEWGQNSVSWTSENVKRLFFNSDGNGSSSNDDESRSSSPPAGIIAVAVIGGVVGVALLIGLAFFFIKRKRPYTATPQHPPHDPQATDSMYQRYGSQSTAYGDQNTLGQHELHGESSPLEMDASSGPVEYVYIDGGEVSQHEGEYNETNIYPSWPVNSTISIDLSEPWDPSSVTMKTTPKTRPYVFNGQAIWQDPASNTFYTWGGWKTSTPPDKKMMRFSPDDNGGGGGTWTPVTTPNLQSIARTREGTFSQSKNIGYYFGGFTSEETDSNFIGDQRVQGRPAPGLVSFDMQSREIRNVSSSRFGKYGTFKGGSSQFVPFGPGGLLVVLGGWAETRFENWDEMALDKISVYDPHGQYIQWYHQQTTGDNPFPKEKFCTTGAPGPNNTYEIFIYGGRETGITATSKEVHVLKTPPHLTDHPP</sequence>
<dbReference type="AlphaFoldDB" id="A0AAE0D2N7"/>
<comment type="caution">
    <text evidence="3">The sequence shown here is derived from an EMBL/GenBank/DDBJ whole genome shotgun (WGS) entry which is preliminary data.</text>
</comment>
<accession>A0AAE0D2N7</accession>
<evidence type="ECO:0000313" key="4">
    <source>
        <dbReference type="Proteomes" id="UP001281614"/>
    </source>
</evidence>
<protein>
    <submittedName>
        <fullName evidence="3">Kelch repeat protein</fullName>
    </submittedName>
</protein>
<keyword evidence="4" id="KW-1185">Reference proteome</keyword>
<reference evidence="3" key="1">
    <citation type="submission" date="2023-02" db="EMBL/GenBank/DDBJ databases">
        <title>Colletotrichum kahawae CIFC_Que2 genome sequencing and assembly.</title>
        <authorList>
            <person name="Baroncelli R."/>
        </authorList>
    </citation>
    <scope>NUCLEOTIDE SEQUENCE</scope>
    <source>
        <strain evidence="3">CIFC_Que2</strain>
    </source>
</reference>
<dbReference type="Proteomes" id="UP001281614">
    <property type="component" value="Unassembled WGS sequence"/>
</dbReference>
<keyword evidence="2" id="KW-0472">Membrane</keyword>
<organism evidence="3 4">
    <name type="scientific">Colletotrichum kahawae</name>
    <name type="common">Coffee berry disease fungus</name>
    <dbReference type="NCBI Taxonomy" id="34407"/>
    <lineage>
        <taxon>Eukaryota</taxon>
        <taxon>Fungi</taxon>
        <taxon>Dikarya</taxon>
        <taxon>Ascomycota</taxon>
        <taxon>Pezizomycotina</taxon>
        <taxon>Sordariomycetes</taxon>
        <taxon>Hypocreomycetidae</taxon>
        <taxon>Glomerellales</taxon>
        <taxon>Glomerellaceae</taxon>
        <taxon>Colletotrichum</taxon>
        <taxon>Colletotrichum gloeosporioides species complex</taxon>
    </lineage>
</organism>